<dbReference type="Proteomes" id="UP000001064">
    <property type="component" value="Unassembled WGS sequence"/>
</dbReference>
<dbReference type="GO" id="GO:0097677">
    <property type="term" value="F:STAT family protein binding"/>
    <property type="evidence" value="ECO:0007669"/>
    <property type="project" value="EnsemblProtists"/>
</dbReference>
<dbReference type="GO" id="GO:0004713">
    <property type="term" value="F:protein tyrosine kinase activity"/>
    <property type="evidence" value="ECO:0007669"/>
    <property type="project" value="EnsemblProtists"/>
</dbReference>
<dbReference type="GO" id="GO:1903013">
    <property type="term" value="P:response to differentiation-inducing factor 1"/>
    <property type="evidence" value="ECO:0007669"/>
    <property type="project" value="EnsemblProtists"/>
</dbReference>
<evidence type="ECO:0000256" key="3">
    <source>
        <dbReference type="ARBA" id="ARBA00022777"/>
    </source>
</evidence>
<evidence type="ECO:0000256" key="1">
    <source>
        <dbReference type="ARBA" id="ARBA00022679"/>
    </source>
</evidence>
<feature type="region of interest" description="Disordered" evidence="6">
    <location>
        <begin position="81"/>
        <end position="104"/>
    </location>
</feature>
<keyword evidence="3" id="KW-0418">Kinase</keyword>
<dbReference type="PROSITE" id="PS00107">
    <property type="entry name" value="PROTEIN_KINASE_ATP"/>
    <property type="match status" value="1"/>
</dbReference>
<keyword evidence="2 5" id="KW-0547">Nucleotide-binding</keyword>
<dbReference type="InParanoid" id="F0ZSC9"/>
<dbReference type="Gene3D" id="1.10.510.10">
    <property type="entry name" value="Transferase(Phosphotransferase) domain 1"/>
    <property type="match status" value="1"/>
</dbReference>
<dbReference type="GO" id="GO:0004672">
    <property type="term" value="F:protein kinase activity"/>
    <property type="evidence" value="ECO:0000318"/>
    <property type="project" value="GO_Central"/>
</dbReference>
<dbReference type="InterPro" id="IPR011009">
    <property type="entry name" value="Kinase-like_dom_sf"/>
</dbReference>
<dbReference type="GO" id="GO:0005829">
    <property type="term" value="C:cytosol"/>
    <property type="evidence" value="ECO:0007669"/>
    <property type="project" value="EnsemblProtists"/>
</dbReference>
<dbReference type="PROSITE" id="PS50011">
    <property type="entry name" value="PROTEIN_KINASE_DOM"/>
    <property type="match status" value="1"/>
</dbReference>
<dbReference type="GO" id="GO:1904894">
    <property type="term" value="P:positive regulation of receptor signaling pathway via STAT"/>
    <property type="evidence" value="ECO:0007669"/>
    <property type="project" value="EnsemblProtists"/>
</dbReference>
<protein>
    <recommendedName>
        <fullName evidence="7">Protein kinase domain-containing protein</fullName>
    </recommendedName>
</protein>
<name>F0ZSC9_DICPU</name>
<feature type="binding site" evidence="5">
    <location>
        <position position="171"/>
    </location>
    <ligand>
        <name>ATP</name>
        <dbReference type="ChEBI" id="CHEBI:30616"/>
    </ligand>
</feature>
<dbReference type="SUPFAM" id="SSF56112">
    <property type="entry name" value="Protein kinase-like (PK-like)"/>
    <property type="match status" value="1"/>
</dbReference>
<accession>F0ZSC9</accession>
<proteinExistence type="predicted"/>
<dbReference type="STRING" id="5786.F0ZSC9"/>
<dbReference type="Gene3D" id="3.30.200.20">
    <property type="entry name" value="Phosphorylase Kinase, domain 1"/>
    <property type="match status" value="1"/>
</dbReference>
<dbReference type="InterPro" id="IPR000719">
    <property type="entry name" value="Prot_kinase_dom"/>
</dbReference>
<reference evidence="9" key="1">
    <citation type="journal article" date="2011" name="Genome Biol.">
        <title>Comparative genomics of the social amoebae Dictyostelium discoideum and Dictyostelium purpureum.</title>
        <authorList>
            <consortium name="US DOE Joint Genome Institute (JGI-PGF)"/>
            <person name="Sucgang R."/>
            <person name="Kuo A."/>
            <person name="Tian X."/>
            <person name="Salerno W."/>
            <person name="Parikh A."/>
            <person name="Feasley C.L."/>
            <person name="Dalin E."/>
            <person name="Tu H."/>
            <person name="Huang E."/>
            <person name="Barry K."/>
            <person name="Lindquist E."/>
            <person name="Shapiro H."/>
            <person name="Bruce D."/>
            <person name="Schmutz J."/>
            <person name="Salamov A."/>
            <person name="Fey P."/>
            <person name="Gaudet P."/>
            <person name="Anjard C."/>
            <person name="Babu M.M."/>
            <person name="Basu S."/>
            <person name="Bushmanova Y."/>
            <person name="van der Wel H."/>
            <person name="Katoh-Kurasawa M."/>
            <person name="Dinh C."/>
            <person name="Coutinho P.M."/>
            <person name="Saito T."/>
            <person name="Elias M."/>
            <person name="Schaap P."/>
            <person name="Kay R.R."/>
            <person name="Henrissat B."/>
            <person name="Eichinger L."/>
            <person name="Rivero F."/>
            <person name="Putnam N.H."/>
            <person name="West C.M."/>
            <person name="Loomis W.F."/>
            <person name="Chisholm R.L."/>
            <person name="Shaulsky G."/>
            <person name="Strassmann J.E."/>
            <person name="Queller D.C."/>
            <person name="Kuspa A."/>
            <person name="Grigoriev I.V."/>
        </authorList>
    </citation>
    <scope>NUCLEOTIDE SEQUENCE [LARGE SCALE GENOMIC DNA]</scope>
    <source>
        <strain evidence="9">QSDP1</strain>
    </source>
</reference>
<dbReference type="CDD" id="cd13999">
    <property type="entry name" value="STKc_MAP3K-like"/>
    <property type="match status" value="1"/>
</dbReference>
<dbReference type="OrthoDB" id="4062651at2759"/>
<sequence>MIAESLNKSSASNSIIRASNNGANNNSSTSNESYHSIHSKKDEDSKDITFLVSDNPDSVKEKSNVSNTSSIISASNMNKHLAPAMARPRGRSISDSLFNSPSNKESLNDIQKAIENEKMKKNKFEELKSILGDREDIIDIADIQFIQKVGEGAFSEVWEGWWNNIHVAIKKLKIIGDEEQFKERFIREVQNLKNGNHQNIVMFIGACYKPACIITEYMSGGSLYSILHNPNTPKVKYSFPLVLKMATDMALGLLHLHSIQIVHRDLTSQNILLDEFGNIKISDFGLSREKSREGSMTMTNGGICNPRWRPPEITKNLGHYSEKVDVYCFSLVVWEILTGEIPFSELDGSQASAQVAYAGLRPPIPEFCDPELRTLLQSCWEADPNDRPNFSYVVSKLKDIAWNNPIGFVSDSYYQLSEPCTPRTNLVHSNQSSNSSQSNNSLSPTKL</sequence>
<keyword evidence="4 5" id="KW-0067">ATP-binding</keyword>
<dbReference type="PANTHER" id="PTHR44329">
    <property type="entry name" value="SERINE/THREONINE-PROTEIN KINASE TNNI3K-RELATED"/>
    <property type="match status" value="1"/>
</dbReference>
<dbReference type="eggNOG" id="KOG0192">
    <property type="taxonomic scope" value="Eukaryota"/>
</dbReference>
<evidence type="ECO:0000259" key="7">
    <source>
        <dbReference type="PROSITE" id="PS50011"/>
    </source>
</evidence>
<dbReference type="GeneID" id="10504672"/>
<evidence type="ECO:0000313" key="9">
    <source>
        <dbReference type="Proteomes" id="UP000001064"/>
    </source>
</evidence>
<feature type="compositionally biased region" description="Low complexity" evidence="6">
    <location>
        <begin position="429"/>
        <end position="441"/>
    </location>
</feature>
<dbReference type="PRINTS" id="PR00109">
    <property type="entry name" value="TYRKINASE"/>
</dbReference>
<dbReference type="GO" id="GO:0006972">
    <property type="term" value="P:hyperosmotic response"/>
    <property type="evidence" value="ECO:0007669"/>
    <property type="project" value="EnsemblProtists"/>
</dbReference>
<dbReference type="InterPro" id="IPR017441">
    <property type="entry name" value="Protein_kinase_ATP_BS"/>
</dbReference>
<dbReference type="OMA" id="TIPIAWS"/>
<dbReference type="GO" id="GO:0042307">
    <property type="term" value="P:positive regulation of protein import into nucleus"/>
    <property type="evidence" value="ECO:0007669"/>
    <property type="project" value="EnsemblProtists"/>
</dbReference>
<dbReference type="Pfam" id="PF07714">
    <property type="entry name" value="PK_Tyr_Ser-Thr"/>
    <property type="match status" value="1"/>
</dbReference>
<dbReference type="AlphaFoldDB" id="F0ZSC9"/>
<evidence type="ECO:0000313" key="8">
    <source>
        <dbReference type="EMBL" id="EGC33167.1"/>
    </source>
</evidence>
<gene>
    <name evidence="8" type="ORF">DICPUDRAFT_56632</name>
</gene>
<dbReference type="GO" id="GO:0097696">
    <property type="term" value="P:cell surface receptor signaling pathway via STAT"/>
    <property type="evidence" value="ECO:0007669"/>
    <property type="project" value="EnsemblProtists"/>
</dbReference>
<dbReference type="RefSeq" id="XP_003290323.1">
    <property type="nucleotide sequence ID" value="XM_003290275.1"/>
</dbReference>
<dbReference type="VEuPathDB" id="AmoebaDB:DICPUDRAFT_56632"/>
<feature type="compositionally biased region" description="Polar residues" evidence="6">
    <location>
        <begin position="93"/>
        <end position="104"/>
    </location>
</feature>
<dbReference type="GO" id="GO:0005524">
    <property type="term" value="F:ATP binding"/>
    <property type="evidence" value="ECO:0007669"/>
    <property type="project" value="UniProtKB-UniRule"/>
</dbReference>
<dbReference type="GO" id="GO:0010628">
    <property type="term" value="P:positive regulation of gene expression"/>
    <property type="evidence" value="ECO:0007669"/>
    <property type="project" value="EnsemblProtists"/>
</dbReference>
<evidence type="ECO:0000256" key="6">
    <source>
        <dbReference type="SAM" id="MobiDB-lite"/>
    </source>
</evidence>
<dbReference type="KEGG" id="dpp:DICPUDRAFT_56632"/>
<feature type="domain" description="Protein kinase" evidence="7">
    <location>
        <begin position="143"/>
        <end position="403"/>
    </location>
</feature>
<dbReference type="InterPro" id="IPR051681">
    <property type="entry name" value="Ser/Thr_Kinases-Pseudokinases"/>
</dbReference>
<dbReference type="InterPro" id="IPR001245">
    <property type="entry name" value="Ser-Thr/Tyr_kinase_cat_dom"/>
</dbReference>
<dbReference type="FunFam" id="1.10.510.10:FF:002287">
    <property type="entry name" value="Dual specificity protein kinase splB"/>
    <property type="match status" value="1"/>
</dbReference>
<evidence type="ECO:0000256" key="5">
    <source>
        <dbReference type="PROSITE-ProRule" id="PRU10141"/>
    </source>
</evidence>
<evidence type="ECO:0000256" key="4">
    <source>
        <dbReference type="ARBA" id="ARBA00022840"/>
    </source>
</evidence>
<feature type="region of interest" description="Disordered" evidence="6">
    <location>
        <begin position="17"/>
        <end position="41"/>
    </location>
</feature>
<dbReference type="GO" id="GO:0030587">
    <property type="term" value="P:sorocarp development"/>
    <property type="evidence" value="ECO:0007669"/>
    <property type="project" value="EnsemblProtists"/>
</dbReference>
<keyword evidence="1" id="KW-0808">Transferase</keyword>
<dbReference type="GO" id="GO:0005737">
    <property type="term" value="C:cytoplasm"/>
    <property type="evidence" value="ECO:0000318"/>
    <property type="project" value="GO_Central"/>
</dbReference>
<dbReference type="PROSITE" id="PS00109">
    <property type="entry name" value="PROTEIN_KINASE_TYR"/>
    <property type="match status" value="1"/>
</dbReference>
<organism evidence="8 9">
    <name type="scientific">Dictyostelium purpureum</name>
    <name type="common">Slime mold</name>
    <dbReference type="NCBI Taxonomy" id="5786"/>
    <lineage>
        <taxon>Eukaryota</taxon>
        <taxon>Amoebozoa</taxon>
        <taxon>Evosea</taxon>
        <taxon>Eumycetozoa</taxon>
        <taxon>Dictyostelia</taxon>
        <taxon>Dictyosteliales</taxon>
        <taxon>Dictyosteliaceae</taxon>
        <taxon>Dictyostelium</taxon>
    </lineage>
</organism>
<dbReference type="PANTHER" id="PTHR44329:SF298">
    <property type="entry name" value="MIXED LINEAGE KINASE DOMAIN-LIKE PROTEIN"/>
    <property type="match status" value="1"/>
</dbReference>
<keyword evidence="9" id="KW-1185">Reference proteome</keyword>
<feature type="region of interest" description="Disordered" evidence="6">
    <location>
        <begin position="425"/>
        <end position="447"/>
    </location>
</feature>
<dbReference type="GO" id="GO:0007165">
    <property type="term" value="P:signal transduction"/>
    <property type="evidence" value="ECO:0000318"/>
    <property type="project" value="GO_Central"/>
</dbReference>
<dbReference type="EMBL" id="GL871155">
    <property type="protein sequence ID" value="EGC33167.1"/>
    <property type="molecule type" value="Genomic_DNA"/>
</dbReference>
<feature type="compositionally biased region" description="Low complexity" evidence="6">
    <location>
        <begin position="17"/>
        <end position="36"/>
    </location>
</feature>
<dbReference type="InterPro" id="IPR008266">
    <property type="entry name" value="Tyr_kinase_AS"/>
</dbReference>
<evidence type="ECO:0000256" key="2">
    <source>
        <dbReference type="ARBA" id="ARBA00022741"/>
    </source>
</evidence>